<dbReference type="SMART" id="SM00861">
    <property type="entry name" value="Transket_pyr"/>
    <property type="match status" value="1"/>
</dbReference>
<dbReference type="AlphaFoldDB" id="A0A078AZB2"/>
<organism evidence="10 11">
    <name type="scientific">Stylonychia lemnae</name>
    <name type="common">Ciliate</name>
    <dbReference type="NCBI Taxonomy" id="5949"/>
    <lineage>
        <taxon>Eukaryota</taxon>
        <taxon>Sar</taxon>
        <taxon>Alveolata</taxon>
        <taxon>Ciliophora</taxon>
        <taxon>Intramacronucleata</taxon>
        <taxon>Spirotrichea</taxon>
        <taxon>Stichotrichia</taxon>
        <taxon>Sporadotrichida</taxon>
        <taxon>Oxytrichidae</taxon>
        <taxon>Stylonychinae</taxon>
        <taxon>Stylonychia</taxon>
    </lineage>
</organism>
<dbReference type="CDD" id="cd02016">
    <property type="entry name" value="TPP_E1_OGDC_like"/>
    <property type="match status" value="1"/>
</dbReference>
<comment type="cofactor">
    <cofactor evidence="1">
        <name>thiamine diphosphate</name>
        <dbReference type="ChEBI" id="CHEBI:58937"/>
    </cofactor>
</comment>
<dbReference type="EC" id="1.2.4.2" evidence="3"/>
<dbReference type="InterPro" id="IPR005475">
    <property type="entry name" value="Transketolase-like_Pyr-bd"/>
</dbReference>
<dbReference type="Pfam" id="PF02779">
    <property type="entry name" value="Transket_pyr"/>
    <property type="match status" value="1"/>
</dbReference>
<evidence type="ECO:0000256" key="7">
    <source>
        <dbReference type="ARBA" id="ARBA00040267"/>
    </source>
</evidence>
<keyword evidence="11" id="KW-1185">Reference proteome</keyword>
<dbReference type="InterPro" id="IPR001017">
    <property type="entry name" value="DH_E1"/>
</dbReference>
<evidence type="ECO:0000256" key="6">
    <source>
        <dbReference type="ARBA" id="ARBA00037426"/>
    </source>
</evidence>
<comment type="function">
    <text evidence="6">The 2-oxoglutarate dehydrogenase complex catalyzes the overall conversion of 2-oxoglutarate to succinyl-CoA and CO(2). It contains multiple copies of three enzymatic components: 2-oxoglutarate dehydrogenase (E1), dihydrolipoamide succinyltransferase (E2) and lipoamide dehydrogenase (E3).</text>
</comment>
<dbReference type="GO" id="GO:0045252">
    <property type="term" value="C:oxoglutarate dehydrogenase complex"/>
    <property type="evidence" value="ECO:0007669"/>
    <property type="project" value="TreeGrafter"/>
</dbReference>
<dbReference type="GO" id="GO:0030976">
    <property type="term" value="F:thiamine pyrophosphate binding"/>
    <property type="evidence" value="ECO:0007669"/>
    <property type="project" value="InterPro"/>
</dbReference>
<dbReference type="InterPro" id="IPR011603">
    <property type="entry name" value="2oxoglutarate_DH_E1"/>
</dbReference>
<evidence type="ECO:0000259" key="9">
    <source>
        <dbReference type="SMART" id="SM00861"/>
    </source>
</evidence>
<gene>
    <name evidence="10" type="primary">Contig11023.g11778</name>
    <name evidence="10" type="ORF">STYLEM_16549</name>
</gene>
<evidence type="ECO:0000256" key="1">
    <source>
        <dbReference type="ARBA" id="ARBA00001964"/>
    </source>
</evidence>
<dbReference type="PIRSF" id="PIRSF000157">
    <property type="entry name" value="Oxoglu_dh_E1"/>
    <property type="match status" value="1"/>
</dbReference>
<dbReference type="Pfam" id="PF16078">
    <property type="entry name" value="2-oxogl_dehyd_N"/>
    <property type="match status" value="1"/>
</dbReference>
<dbReference type="GO" id="GO:0005739">
    <property type="term" value="C:mitochondrion"/>
    <property type="evidence" value="ECO:0007669"/>
    <property type="project" value="TreeGrafter"/>
</dbReference>
<protein>
    <recommendedName>
        <fullName evidence="7">2-oxoglutarate dehydrogenase, mitochondrial</fullName>
        <ecNumber evidence="3">1.2.4.2</ecNumber>
    </recommendedName>
    <alternativeName>
        <fullName evidence="8">2-oxoglutarate dehydrogenase complex component E1</fullName>
    </alternativeName>
</protein>
<dbReference type="GO" id="GO:0004591">
    <property type="term" value="F:oxoglutarate dehydrogenase (succinyl-transferring) activity"/>
    <property type="evidence" value="ECO:0007669"/>
    <property type="project" value="UniProtKB-EC"/>
</dbReference>
<keyword evidence="4" id="KW-0560">Oxidoreductase</keyword>
<dbReference type="Gene3D" id="3.40.50.12470">
    <property type="match status" value="1"/>
</dbReference>
<name>A0A078AZB2_STYLE</name>
<evidence type="ECO:0000313" key="11">
    <source>
        <dbReference type="Proteomes" id="UP000039865"/>
    </source>
</evidence>
<dbReference type="NCBIfam" id="NF008907">
    <property type="entry name" value="PRK12270.1"/>
    <property type="match status" value="1"/>
</dbReference>
<dbReference type="NCBIfam" id="TIGR00239">
    <property type="entry name" value="2oxo_dh_E1"/>
    <property type="match status" value="1"/>
</dbReference>
<dbReference type="InParanoid" id="A0A078AZB2"/>
<dbReference type="InterPro" id="IPR032106">
    <property type="entry name" value="2-oxogl_dehyd_N"/>
</dbReference>
<dbReference type="Pfam" id="PF16870">
    <property type="entry name" value="OxoGdeHyase_C"/>
    <property type="match status" value="1"/>
</dbReference>
<evidence type="ECO:0000256" key="3">
    <source>
        <dbReference type="ARBA" id="ARBA00012280"/>
    </source>
</evidence>
<dbReference type="PANTHER" id="PTHR23152:SF4">
    <property type="entry name" value="2-OXOADIPATE DEHYDROGENASE COMPLEX COMPONENT E1"/>
    <property type="match status" value="1"/>
</dbReference>
<evidence type="ECO:0000256" key="4">
    <source>
        <dbReference type="ARBA" id="ARBA00023002"/>
    </source>
</evidence>
<comment type="similarity">
    <text evidence="2">Belongs to the alpha-ketoglutarate dehydrogenase family.</text>
</comment>
<evidence type="ECO:0000313" key="10">
    <source>
        <dbReference type="EMBL" id="CDW87446.1"/>
    </source>
</evidence>
<feature type="domain" description="Transketolase-like pyrimidine-binding" evidence="9">
    <location>
        <begin position="702"/>
        <end position="914"/>
    </location>
</feature>
<evidence type="ECO:0000256" key="5">
    <source>
        <dbReference type="ARBA" id="ARBA00023052"/>
    </source>
</evidence>
<dbReference type="OrthoDB" id="413077at2759"/>
<dbReference type="PANTHER" id="PTHR23152">
    <property type="entry name" value="2-OXOGLUTARATE DEHYDROGENASE"/>
    <property type="match status" value="1"/>
</dbReference>
<evidence type="ECO:0000256" key="8">
    <source>
        <dbReference type="ARBA" id="ARBA00042984"/>
    </source>
</evidence>
<evidence type="ECO:0000256" key="2">
    <source>
        <dbReference type="ARBA" id="ARBA00006936"/>
    </source>
</evidence>
<dbReference type="Gene3D" id="1.10.287.1150">
    <property type="entry name" value="TPP helical domain"/>
    <property type="match status" value="1"/>
</dbReference>
<dbReference type="Pfam" id="PF00676">
    <property type="entry name" value="E1_dh"/>
    <property type="match status" value="1"/>
</dbReference>
<dbReference type="PROSITE" id="PS51257">
    <property type="entry name" value="PROKAR_LIPOPROTEIN"/>
    <property type="match status" value="1"/>
</dbReference>
<dbReference type="InterPro" id="IPR042179">
    <property type="entry name" value="KGD_C_sf"/>
</dbReference>
<dbReference type="InterPro" id="IPR031717">
    <property type="entry name" value="ODO-1/KGD_C"/>
</dbReference>
<reference evidence="10 11" key="1">
    <citation type="submission" date="2014-06" db="EMBL/GenBank/DDBJ databases">
        <authorList>
            <person name="Swart Estienne"/>
        </authorList>
    </citation>
    <scope>NUCLEOTIDE SEQUENCE [LARGE SCALE GENOMIC DNA]</scope>
    <source>
        <strain evidence="10 11">130c</strain>
    </source>
</reference>
<dbReference type="SUPFAM" id="SSF52518">
    <property type="entry name" value="Thiamin diphosphate-binding fold (THDP-binding)"/>
    <property type="match status" value="2"/>
</dbReference>
<dbReference type="OMA" id="RDSYCRT"/>
<keyword evidence="5" id="KW-0786">Thiamine pyrophosphate</keyword>
<sequence>MLDELRLPEKLQKFFSGLFLSLMMTSGSLAVLGSCYQNFMLFLGDTTLLASTKRQVAALSNAYINFPTRFFVQSKSLNLSASHSDNFLNGTSAVYVEQMHEQWQKDPSSVHASWRSYFENVENGANVPFQLPPTIGKTGQEPSVQQILSLLQQNVQLGAGVQGGNTTQAAHDAYKIMLLIRAFMTHGHMIADIDPLELYQTYKHFPTFAHKFKIPDSQLTSLVDYKSYGFTEADLDREFYVDAPELAGLLRKKKQWKLRDLIQSYKAAYCGKIGVEYMHIADRDKCNWIRDRFEGLQYETVPNEKRILNLDRLMWADEFGQFIANKFNTHKRFGLEGCESFIPGLKCAFDTLVENGVEKVIIGMPHRGRLNVLANVVRKPLEQIFNEFQGTLPDQQDDYSGDVKYHLGTTYTKTYPTGQKLTTTVLANPSHLEAVNPVVMGRVRAEQYLMGDTEHAKVVPVIIHGDAAFAGQGVVYESMQMQNLINFKVGGSYHVVVNNQIGFTTTPHKSRSGVYCTDIAKAIDAPIFHVNADSMEDVAKVFSIAAEYRHRYKEDVVIDLIGYRKMGHNELDAPQFTQPLMYKKVAKMIPVARKYESELVQAGILSQDQANQMKGKIKQELERAYAASKDHQFNIEEWKNEEWESIKETSKYGKMKDTGVSINVLKDLGERISTLPDDQDFHPAIKKIFDARLKSVQEGKGIDWGTGEALAFASLIHDGFHVRVSGQDVERGTFSHRHAVVFNQNKDTSYIPINTVVPNAEIKRFQISNSHLSEFGVLGYEYGYAQTHPNTLAIWEAQFGDFSNEAQVIIDTMIASGETKWNVKHGLVMLLPHGYDGNGPEHSSCRIERYLQLCDDPDTIPADDDPNSLRMQKVNMQVVNCTTAAQYFHLLRRQLRRTFRKPLIVAAPKKLLKSKDAHSNIEDFAEGLRFRRVISDQNKNLVAPEKVKKVIFCSGQVVYDIEEAKKQKGRNDIAIVRVEQLCPFPFRSITPEIKKFKNAEIIWCQEEPKNQGSYSYVLPRLHNIQKSIGRPAEVTYIGRQISASTSTGYSKIHTKELHQFLQEAMA</sequence>
<dbReference type="Gene3D" id="3.40.50.11610">
    <property type="entry name" value="Multifunctional 2-oxoglutarate metabolism enzyme, C-terminal domain"/>
    <property type="match status" value="1"/>
</dbReference>
<dbReference type="NCBIfam" id="NF006914">
    <property type="entry name" value="PRK09404.1"/>
    <property type="match status" value="1"/>
</dbReference>
<dbReference type="Gene3D" id="3.40.50.970">
    <property type="match status" value="1"/>
</dbReference>
<accession>A0A078AZB2</accession>
<dbReference type="FunFam" id="3.40.50.12470:FF:000003">
    <property type="entry name" value="2-oxoglutarate dehydrogenase E1 component"/>
    <property type="match status" value="1"/>
</dbReference>
<dbReference type="EMBL" id="CCKQ01015615">
    <property type="protein sequence ID" value="CDW87446.1"/>
    <property type="molecule type" value="Genomic_DNA"/>
</dbReference>
<dbReference type="Proteomes" id="UP000039865">
    <property type="component" value="Unassembled WGS sequence"/>
</dbReference>
<dbReference type="InterPro" id="IPR029061">
    <property type="entry name" value="THDP-binding"/>
</dbReference>
<dbReference type="FunCoup" id="A0A078AZB2">
    <property type="interactions" value="203"/>
</dbReference>
<dbReference type="GO" id="GO:0006099">
    <property type="term" value="P:tricarboxylic acid cycle"/>
    <property type="evidence" value="ECO:0007669"/>
    <property type="project" value="TreeGrafter"/>
</dbReference>
<proteinExistence type="inferred from homology"/>